<name>A0A0A1TKV5_9HYPO</name>
<keyword evidence="14" id="KW-0479">Metal-binding</keyword>
<feature type="disulfide bond" evidence="14">
    <location>
        <begin position="45"/>
        <end position="52"/>
    </location>
</feature>
<evidence type="ECO:0000256" key="7">
    <source>
        <dbReference type="ARBA" id="ARBA00022692"/>
    </source>
</evidence>
<dbReference type="EMBL" id="CDHN01000003">
    <property type="protein sequence ID" value="CEJ91460.1"/>
    <property type="molecule type" value="Genomic_DNA"/>
</dbReference>
<reference evidence="19 20" key="1">
    <citation type="journal article" date="2015" name="Genome Announc.">
        <title>Draft Genome Sequence and Gene Annotation of the Entomopathogenic Fungus Verticillium hemipterigenum.</title>
        <authorList>
            <person name="Horn F."/>
            <person name="Habel A."/>
            <person name="Scharf D.H."/>
            <person name="Dworschak J."/>
            <person name="Brakhage A.A."/>
            <person name="Guthke R."/>
            <person name="Hertweck C."/>
            <person name="Linde J."/>
        </authorList>
    </citation>
    <scope>NUCLEOTIDE SEQUENCE [LARGE SCALE GENOMIC DNA]</scope>
</reference>
<dbReference type="OrthoDB" id="2496787at2759"/>
<evidence type="ECO:0000256" key="1">
    <source>
        <dbReference type="ARBA" id="ARBA00004141"/>
    </source>
</evidence>
<comment type="similarity">
    <text evidence="13">Belongs to the SAT4 family.</text>
</comment>
<keyword evidence="8 17" id="KW-0732">Signal</keyword>
<feature type="transmembrane region" description="Helical" evidence="16">
    <location>
        <begin position="131"/>
        <end position="152"/>
    </location>
</feature>
<feature type="transmembrane region" description="Helical" evidence="16">
    <location>
        <begin position="100"/>
        <end position="119"/>
    </location>
</feature>
<evidence type="ECO:0000256" key="4">
    <source>
        <dbReference type="ARBA" id="ARBA00010031"/>
    </source>
</evidence>
<evidence type="ECO:0000256" key="12">
    <source>
        <dbReference type="ARBA" id="ARBA00023288"/>
    </source>
</evidence>
<evidence type="ECO:0000256" key="10">
    <source>
        <dbReference type="ARBA" id="ARBA00023136"/>
    </source>
</evidence>
<feature type="transmembrane region" description="Helical" evidence="16">
    <location>
        <begin position="331"/>
        <end position="351"/>
    </location>
</feature>
<dbReference type="SMART" id="SM00747">
    <property type="entry name" value="CFEM"/>
    <property type="match status" value="1"/>
</dbReference>
<keyword evidence="5" id="KW-0964">Secreted</keyword>
<dbReference type="Pfam" id="PF20684">
    <property type="entry name" value="Fung_rhodopsin"/>
    <property type="match status" value="1"/>
</dbReference>
<evidence type="ECO:0000256" key="8">
    <source>
        <dbReference type="ARBA" id="ARBA00022729"/>
    </source>
</evidence>
<evidence type="ECO:0000256" key="17">
    <source>
        <dbReference type="SAM" id="SignalP"/>
    </source>
</evidence>
<dbReference type="PROSITE" id="PS52012">
    <property type="entry name" value="CFEM"/>
    <property type="match status" value="1"/>
</dbReference>
<feature type="region of interest" description="Disordered" evidence="15">
    <location>
        <begin position="375"/>
        <end position="404"/>
    </location>
</feature>
<evidence type="ECO:0000256" key="6">
    <source>
        <dbReference type="ARBA" id="ARBA00022622"/>
    </source>
</evidence>
<proteinExistence type="inferred from homology"/>
<dbReference type="PANTHER" id="PTHR33048">
    <property type="entry name" value="PTH11-LIKE INTEGRAL MEMBRANE PROTEIN (AFU_ORTHOLOGUE AFUA_5G11245)"/>
    <property type="match status" value="1"/>
</dbReference>
<evidence type="ECO:0000313" key="19">
    <source>
        <dbReference type="EMBL" id="CEJ91460.1"/>
    </source>
</evidence>
<gene>
    <name evidence="19" type="ORF">VHEMI07170</name>
</gene>
<feature type="chain" id="PRO_5001979819" description="CFEM domain-containing protein" evidence="17">
    <location>
        <begin position="20"/>
        <end position="442"/>
    </location>
</feature>
<evidence type="ECO:0000259" key="18">
    <source>
        <dbReference type="PROSITE" id="PS52012"/>
    </source>
</evidence>
<accession>A0A0A1TKV5</accession>
<keyword evidence="6" id="KW-0325">Glycoprotein</keyword>
<evidence type="ECO:0000256" key="13">
    <source>
        <dbReference type="ARBA" id="ARBA00038359"/>
    </source>
</evidence>
<evidence type="ECO:0000313" key="20">
    <source>
        <dbReference type="Proteomes" id="UP000039046"/>
    </source>
</evidence>
<keyword evidence="7 16" id="KW-0812">Transmembrane</keyword>
<dbReference type="GO" id="GO:0005576">
    <property type="term" value="C:extracellular region"/>
    <property type="evidence" value="ECO:0007669"/>
    <property type="project" value="UniProtKB-SubCell"/>
</dbReference>
<dbReference type="InterPro" id="IPR008427">
    <property type="entry name" value="Extracellular_membr_CFEM_dom"/>
</dbReference>
<dbReference type="AlphaFoldDB" id="A0A0A1TKV5"/>
<evidence type="ECO:0000256" key="2">
    <source>
        <dbReference type="ARBA" id="ARBA00004589"/>
    </source>
</evidence>
<dbReference type="GO" id="GO:0098552">
    <property type="term" value="C:side of membrane"/>
    <property type="evidence" value="ECO:0007669"/>
    <property type="project" value="UniProtKB-KW"/>
</dbReference>
<keyword evidence="14" id="KW-0349">Heme</keyword>
<comment type="similarity">
    <text evidence="4">Belongs to the RBT5 family.</text>
</comment>
<feature type="compositionally biased region" description="Basic and acidic residues" evidence="15">
    <location>
        <begin position="431"/>
        <end position="442"/>
    </location>
</feature>
<dbReference type="Pfam" id="PF05730">
    <property type="entry name" value="CFEM"/>
    <property type="match status" value="1"/>
</dbReference>
<keyword evidence="12" id="KW-0449">Lipoprotein</keyword>
<feature type="domain" description="CFEM" evidence="18">
    <location>
        <begin position="3"/>
        <end position="111"/>
    </location>
</feature>
<feature type="disulfide bond" evidence="14">
    <location>
        <begin position="54"/>
        <end position="87"/>
    </location>
</feature>
<dbReference type="InterPro" id="IPR049326">
    <property type="entry name" value="Rhodopsin_dom_fungi"/>
</dbReference>
<evidence type="ECO:0000256" key="3">
    <source>
        <dbReference type="ARBA" id="ARBA00004613"/>
    </source>
</evidence>
<keyword evidence="9 16" id="KW-1133">Transmembrane helix</keyword>
<keyword evidence="11 14" id="KW-1015">Disulfide bond</keyword>
<dbReference type="HOGENOM" id="CLU_028200_6_3_1"/>
<feature type="transmembrane region" description="Helical" evidence="16">
    <location>
        <begin position="291"/>
        <end position="311"/>
    </location>
</feature>
<evidence type="ECO:0000256" key="15">
    <source>
        <dbReference type="SAM" id="MobiDB-lite"/>
    </source>
</evidence>
<evidence type="ECO:0000256" key="16">
    <source>
        <dbReference type="SAM" id="Phobius"/>
    </source>
</evidence>
<dbReference type="GO" id="GO:0046872">
    <property type="term" value="F:metal ion binding"/>
    <property type="evidence" value="ECO:0007669"/>
    <property type="project" value="UniProtKB-UniRule"/>
</dbReference>
<protein>
    <recommendedName>
        <fullName evidence="18">CFEM domain-containing protein</fullName>
    </recommendedName>
</protein>
<comment type="subcellular location">
    <subcellularLocation>
        <location evidence="2">Membrane</location>
        <topology evidence="2">Lipid-anchor</topology>
        <topology evidence="2">GPI-anchor</topology>
    </subcellularLocation>
    <subcellularLocation>
        <location evidence="1">Membrane</location>
        <topology evidence="1">Multi-pass membrane protein</topology>
    </subcellularLocation>
    <subcellularLocation>
        <location evidence="3">Secreted</location>
    </subcellularLocation>
</comment>
<dbReference type="STRING" id="1531966.A0A0A1TKV5"/>
<keyword evidence="14" id="KW-0408">Iron</keyword>
<feature type="transmembrane region" description="Helical" evidence="16">
    <location>
        <begin position="210"/>
        <end position="237"/>
    </location>
</feature>
<sequence>MRLSFVVGSALAAVPAVMAQTDLLTEFTKIPCTISCASALTTTKCSLTDTACICADQPLQDAVTACIVKSCPVKDALSVKNITVTACHVPVRNREPEYSLVNTVLGIISACFIIQRFAYKLFAKVDFAWDDWFALLTIVSGVPSTIMNAYGLAPNGMGRDVWTLNPDQITKFGYFFYFVEVLYFFQVSCLKLSLLCFYLRIFPDKKVQRLLWGTIIFDVLFGISYIFVGIFQCAPISHFWTKWDREHPGSCLDINSIGWSNAGISIVLDAWMLAIPLWQLKDLRMSLKKKLGVAAMLCVGTFVTVVSILRLQSLVQFRSDTINPTWDYVNVAIWSDVEVNVGIICICMPSLRLLLTRLFPKVFGGSSNASYVNYSHSNSRSRTGGSRKNAPVTPNSASYSGNHRNYSTPIQMKTFMYQNAEAGQSGDVDEKDLVPKRSPQEF</sequence>
<feature type="transmembrane region" description="Helical" evidence="16">
    <location>
        <begin position="172"/>
        <end position="198"/>
    </location>
</feature>
<feature type="region of interest" description="Disordered" evidence="15">
    <location>
        <begin position="421"/>
        <end position="442"/>
    </location>
</feature>
<feature type="signal peptide" evidence="17">
    <location>
        <begin position="1"/>
        <end position="19"/>
    </location>
</feature>
<evidence type="ECO:0000256" key="5">
    <source>
        <dbReference type="ARBA" id="ARBA00022525"/>
    </source>
</evidence>
<dbReference type="PANTHER" id="PTHR33048:SF143">
    <property type="entry name" value="EXTRACELLULAR MEMBRANE PROTEIN CFEM DOMAIN-CONTAINING PROTEIN-RELATED"/>
    <property type="match status" value="1"/>
</dbReference>
<feature type="binding site" description="axial binding residue" evidence="14">
    <location>
        <position position="49"/>
    </location>
    <ligand>
        <name>heme</name>
        <dbReference type="ChEBI" id="CHEBI:30413"/>
    </ligand>
    <ligandPart>
        <name>Fe</name>
        <dbReference type="ChEBI" id="CHEBI:18248"/>
    </ligandPart>
</feature>
<keyword evidence="10 16" id="KW-0472">Membrane</keyword>
<dbReference type="Proteomes" id="UP000039046">
    <property type="component" value="Unassembled WGS sequence"/>
</dbReference>
<evidence type="ECO:0000256" key="9">
    <source>
        <dbReference type="ARBA" id="ARBA00022989"/>
    </source>
</evidence>
<organism evidence="19 20">
    <name type="scientific">[Torrubiella] hemipterigena</name>
    <dbReference type="NCBI Taxonomy" id="1531966"/>
    <lineage>
        <taxon>Eukaryota</taxon>
        <taxon>Fungi</taxon>
        <taxon>Dikarya</taxon>
        <taxon>Ascomycota</taxon>
        <taxon>Pezizomycotina</taxon>
        <taxon>Sordariomycetes</taxon>
        <taxon>Hypocreomycetidae</taxon>
        <taxon>Hypocreales</taxon>
        <taxon>Clavicipitaceae</taxon>
        <taxon>Clavicipitaceae incertae sedis</taxon>
        <taxon>'Torrubiella' clade</taxon>
    </lineage>
</organism>
<evidence type="ECO:0000256" key="11">
    <source>
        <dbReference type="ARBA" id="ARBA00023157"/>
    </source>
</evidence>
<feature type="transmembrane region" description="Helical" evidence="16">
    <location>
        <begin position="257"/>
        <end position="279"/>
    </location>
</feature>
<comment type="caution">
    <text evidence="14">Lacks conserved residue(s) required for the propagation of feature annotation.</text>
</comment>
<keyword evidence="20" id="KW-1185">Reference proteome</keyword>
<keyword evidence="6" id="KW-0336">GPI-anchor</keyword>
<evidence type="ECO:0000256" key="14">
    <source>
        <dbReference type="PROSITE-ProRule" id="PRU01356"/>
    </source>
</evidence>
<dbReference type="InterPro" id="IPR052337">
    <property type="entry name" value="SAT4-like"/>
</dbReference>